<proteinExistence type="predicted"/>
<sequence>MSNLAALYARAVRTLGTTVQMDNWAFHQIACTIMRDGEALPLPAPDQKKTLSDG</sequence>
<dbReference type="RefSeq" id="WP_379594749.1">
    <property type="nucleotide sequence ID" value="NZ_JBHRTN010000005.1"/>
</dbReference>
<organism evidence="1 2">
    <name type="scientific">Teichococcus globiformis</name>
    <dbReference type="NCBI Taxonomy" id="2307229"/>
    <lineage>
        <taxon>Bacteria</taxon>
        <taxon>Pseudomonadati</taxon>
        <taxon>Pseudomonadota</taxon>
        <taxon>Alphaproteobacteria</taxon>
        <taxon>Acetobacterales</taxon>
        <taxon>Roseomonadaceae</taxon>
        <taxon>Roseomonas</taxon>
    </lineage>
</organism>
<gene>
    <name evidence="1" type="ORF">ACFOD4_04555</name>
</gene>
<evidence type="ECO:0000313" key="1">
    <source>
        <dbReference type="EMBL" id="MFC3124323.1"/>
    </source>
</evidence>
<reference evidence="2" key="1">
    <citation type="journal article" date="2019" name="Int. J. Syst. Evol. Microbiol.">
        <title>The Global Catalogue of Microorganisms (GCM) 10K type strain sequencing project: providing services to taxonomists for standard genome sequencing and annotation.</title>
        <authorList>
            <consortium name="The Broad Institute Genomics Platform"/>
            <consortium name="The Broad Institute Genome Sequencing Center for Infectious Disease"/>
            <person name="Wu L."/>
            <person name="Ma J."/>
        </authorList>
    </citation>
    <scope>NUCLEOTIDE SEQUENCE [LARGE SCALE GENOMIC DNA]</scope>
    <source>
        <strain evidence="2">KCTC 52094</strain>
    </source>
</reference>
<dbReference type="Proteomes" id="UP001595593">
    <property type="component" value="Unassembled WGS sequence"/>
</dbReference>
<accession>A0ABV7FVC8</accession>
<protein>
    <submittedName>
        <fullName evidence="1">Uncharacterized protein</fullName>
    </submittedName>
</protein>
<keyword evidence="2" id="KW-1185">Reference proteome</keyword>
<evidence type="ECO:0000313" key="2">
    <source>
        <dbReference type="Proteomes" id="UP001595593"/>
    </source>
</evidence>
<name>A0ABV7FVC8_9PROT</name>
<dbReference type="EMBL" id="JBHRTN010000005">
    <property type="protein sequence ID" value="MFC3124323.1"/>
    <property type="molecule type" value="Genomic_DNA"/>
</dbReference>
<comment type="caution">
    <text evidence="1">The sequence shown here is derived from an EMBL/GenBank/DDBJ whole genome shotgun (WGS) entry which is preliminary data.</text>
</comment>